<dbReference type="Proteomes" id="UP001433508">
    <property type="component" value="Unassembled WGS sequence"/>
</dbReference>
<keyword evidence="2" id="KW-1185">Reference proteome</keyword>
<gene>
    <name evidence="1" type="ORF">V1525DRAFT_19698</name>
</gene>
<evidence type="ECO:0000313" key="2">
    <source>
        <dbReference type="Proteomes" id="UP001433508"/>
    </source>
</evidence>
<reference evidence="2" key="1">
    <citation type="journal article" date="2024" name="Front. Bioeng. Biotechnol.">
        <title>Genome-scale model development and genomic sequencing of the oleaginous clade Lipomyces.</title>
        <authorList>
            <person name="Czajka J.J."/>
            <person name="Han Y."/>
            <person name="Kim J."/>
            <person name="Mondo S.J."/>
            <person name="Hofstad B.A."/>
            <person name="Robles A."/>
            <person name="Haridas S."/>
            <person name="Riley R."/>
            <person name="LaButti K."/>
            <person name="Pangilinan J."/>
            <person name="Andreopoulos W."/>
            <person name="Lipzen A."/>
            <person name="Yan J."/>
            <person name="Wang M."/>
            <person name="Ng V."/>
            <person name="Grigoriev I.V."/>
            <person name="Spatafora J.W."/>
            <person name="Magnuson J.K."/>
            <person name="Baker S.E."/>
            <person name="Pomraning K.R."/>
        </authorList>
    </citation>
    <scope>NUCLEOTIDE SEQUENCE [LARGE SCALE GENOMIC DNA]</scope>
    <source>
        <strain evidence="2">CBS 7786</strain>
    </source>
</reference>
<evidence type="ECO:0000313" key="1">
    <source>
        <dbReference type="EMBL" id="KAK9235049.1"/>
    </source>
</evidence>
<accession>A0ACC3SV90</accession>
<dbReference type="EMBL" id="MU971434">
    <property type="protein sequence ID" value="KAK9235049.1"/>
    <property type="molecule type" value="Genomic_DNA"/>
</dbReference>
<comment type="caution">
    <text evidence="1">The sequence shown here is derived from an EMBL/GenBank/DDBJ whole genome shotgun (WGS) entry which is preliminary data.</text>
</comment>
<name>A0ACC3SV90_LIPKO</name>
<sequence>MPTLWRIITWRLFIIFGSFSMVAFVFVWLLVPETKQRMLEEMDEVFQHGEPLWRSFTDRGNHDRIDILAREIEMADTGYFRRDLPLLRGTS</sequence>
<proteinExistence type="predicted"/>
<protein>
    <submittedName>
        <fullName evidence="1">Uncharacterized protein</fullName>
    </submittedName>
</protein>
<organism evidence="1 2">
    <name type="scientific">Lipomyces kononenkoae</name>
    <name type="common">Yeast</name>
    <dbReference type="NCBI Taxonomy" id="34357"/>
    <lineage>
        <taxon>Eukaryota</taxon>
        <taxon>Fungi</taxon>
        <taxon>Dikarya</taxon>
        <taxon>Ascomycota</taxon>
        <taxon>Saccharomycotina</taxon>
        <taxon>Lipomycetes</taxon>
        <taxon>Lipomycetales</taxon>
        <taxon>Lipomycetaceae</taxon>
        <taxon>Lipomyces</taxon>
    </lineage>
</organism>